<accession>A0AAD5SE78</accession>
<gene>
    <name evidence="5" type="ORF">HK097_006350</name>
</gene>
<dbReference type="Pfam" id="PF22486">
    <property type="entry name" value="MATH_2"/>
    <property type="match status" value="2"/>
</dbReference>
<feature type="region of interest" description="Disordered" evidence="3">
    <location>
        <begin position="1"/>
        <end position="35"/>
    </location>
</feature>
<feature type="non-terminal residue" evidence="5">
    <location>
        <position position="947"/>
    </location>
</feature>
<feature type="compositionally biased region" description="Polar residues" evidence="3">
    <location>
        <begin position="76"/>
        <end position="93"/>
    </location>
</feature>
<dbReference type="AlphaFoldDB" id="A0AAD5SE78"/>
<dbReference type="PROSITE" id="PS50144">
    <property type="entry name" value="MATH"/>
    <property type="match status" value="2"/>
</dbReference>
<evidence type="ECO:0000256" key="3">
    <source>
        <dbReference type="SAM" id="MobiDB-lite"/>
    </source>
</evidence>
<dbReference type="SUPFAM" id="SSF49599">
    <property type="entry name" value="TRAF domain-like"/>
    <property type="match status" value="2"/>
</dbReference>
<keyword evidence="6" id="KW-1185">Reference proteome</keyword>
<sequence>MYAVEGLPDDFQPFSSDAPSQDGQPQNSMHPLGGYAVQGVNDGYAEGAYAGEGGYDQNAYGETNSFTGSYADGGYSTDQTVPNGQDAYGSSTSNNMYGNANGYYSQDYSYSQQPTDQMYGYDQTQHDGTYKQETSIGQDALGATAVSVSSAPIPNPSQPSAPVTTVSSGVGPTYVPDGADQFGGTYSAVPVVTKLFASYTWVVQGFHQVTDEKLVSPPFGPADWRWQLVLYPKGAGDGTGTHVSGFLRPLRSESELVAGDEWQRPVKEFSFRVRRAVPGSPQIASIGSSPDITDEFLVTDTSDPTNFTGFSASLSGWGFPELLELSSLNEAVTYDGTFIIEADVIGDQTVDWAMYQYQWDIPSFLQLTEDETLSQPFGTVDCQWRLKIFRQGDKDGQGTHLSAYLIPERSDKDVALGSVWSRPIVSLTIKIWTNDPNEVLVSKTLTGGYLFSSENLTSGWSQLYELSQLNEVLDWYGTLCLQAEVVWNPMFANPSTQLGKARDSLSSISTEVPHLRRAVEALREELDTSKAEIVNLSASLSAAHNELALLQSTHSQSQQEITNLQSHLTEARNDCESLREGLAGAEARIKGLKSLEGKYAVAQKDLQEARVRLEEKEGYKEQLGRARVELQGVRNVQDEVGKLRAVVARVKGRIAGIRAGMEEGGVVPVEGDGDEEVGGEDLKARWLQSRAELEKIKAELVETREELEQKSRAMTDAAIFSAREIDRTGTEPSYTEEGQTLLHTALQSVKNELLVAQTVLEDTNLPPTETERAALSAEVAMVMAELDVARATLVEAVSNIPEGAQLEDEELVEELERVKGELSTVRAQLTAARTALDDGFGAMDAGILSSGARTPESSGGVRGGFEVVTEAHGGLRDVGVSSMSLGGWVDDAARALRESVPPPPLASGGGGVQGLHGQERDAELEELRGRLAEAEAELTDMKQRMVA</sequence>
<reference evidence="5" key="1">
    <citation type="submission" date="2020-05" db="EMBL/GenBank/DDBJ databases">
        <title>Phylogenomic resolution of chytrid fungi.</title>
        <authorList>
            <person name="Stajich J.E."/>
            <person name="Amses K."/>
            <person name="Simmons R."/>
            <person name="Seto K."/>
            <person name="Myers J."/>
            <person name="Bonds A."/>
            <person name="Quandt C.A."/>
            <person name="Barry K."/>
            <person name="Liu P."/>
            <person name="Grigoriev I."/>
            <person name="Longcore J.E."/>
            <person name="James T.Y."/>
        </authorList>
    </citation>
    <scope>NUCLEOTIDE SEQUENCE</scope>
    <source>
        <strain evidence="5">JEL0318</strain>
    </source>
</reference>
<name>A0AAD5SE78_9FUNG</name>
<evidence type="ECO:0000313" key="6">
    <source>
        <dbReference type="Proteomes" id="UP001212841"/>
    </source>
</evidence>
<dbReference type="Gene3D" id="1.20.120.330">
    <property type="entry name" value="Nucleotidyltransferases domain 2"/>
    <property type="match status" value="1"/>
</dbReference>
<feature type="coiled-coil region" evidence="2">
    <location>
        <begin position="512"/>
        <end position="612"/>
    </location>
</feature>
<dbReference type="Gene3D" id="2.60.210.10">
    <property type="entry name" value="Apoptosis, Tumor Necrosis Factor Receptor Associated Protein 2, Chain A"/>
    <property type="match status" value="2"/>
</dbReference>
<dbReference type="InterPro" id="IPR050804">
    <property type="entry name" value="MCC"/>
</dbReference>
<dbReference type="CDD" id="cd00121">
    <property type="entry name" value="MATH"/>
    <property type="match status" value="2"/>
</dbReference>
<protein>
    <recommendedName>
        <fullName evidence="4">MATH domain-containing protein</fullName>
    </recommendedName>
</protein>
<dbReference type="InterPro" id="IPR008974">
    <property type="entry name" value="TRAF-like"/>
</dbReference>
<dbReference type="PANTHER" id="PTHR46236">
    <property type="entry name" value="TRAF-LIKE SUPERFAMILY PROTEIN"/>
    <property type="match status" value="1"/>
</dbReference>
<evidence type="ECO:0000256" key="2">
    <source>
        <dbReference type="SAM" id="Coils"/>
    </source>
</evidence>
<dbReference type="InterPro" id="IPR002083">
    <property type="entry name" value="MATH/TRAF_dom"/>
</dbReference>
<dbReference type="PANTHER" id="PTHR46236:SF35">
    <property type="entry name" value="MATH DOMAIN-CONTAINING PROTEIN"/>
    <property type="match status" value="1"/>
</dbReference>
<feature type="coiled-coil region" evidence="2">
    <location>
        <begin position="690"/>
        <end position="717"/>
    </location>
</feature>
<dbReference type="EMBL" id="JADGJD010000299">
    <property type="protein sequence ID" value="KAJ3052392.1"/>
    <property type="molecule type" value="Genomic_DNA"/>
</dbReference>
<feature type="compositionally biased region" description="Polar residues" evidence="3">
    <location>
        <begin position="13"/>
        <end position="29"/>
    </location>
</feature>
<evidence type="ECO:0000313" key="5">
    <source>
        <dbReference type="EMBL" id="KAJ3052392.1"/>
    </source>
</evidence>
<dbReference type="SUPFAM" id="SSF57997">
    <property type="entry name" value="Tropomyosin"/>
    <property type="match status" value="1"/>
</dbReference>
<feature type="region of interest" description="Disordered" evidence="3">
    <location>
        <begin position="898"/>
        <end position="922"/>
    </location>
</feature>
<feature type="domain" description="MATH" evidence="4">
    <location>
        <begin position="354"/>
        <end position="485"/>
    </location>
</feature>
<proteinExistence type="predicted"/>
<evidence type="ECO:0000256" key="1">
    <source>
        <dbReference type="ARBA" id="ARBA00023054"/>
    </source>
</evidence>
<dbReference type="Proteomes" id="UP001212841">
    <property type="component" value="Unassembled WGS sequence"/>
</dbReference>
<evidence type="ECO:0000259" key="4">
    <source>
        <dbReference type="PROSITE" id="PS50144"/>
    </source>
</evidence>
<organism evidence="5 6">
    <name type="scientific">Rhizophlyctis rosea</name>
    <dbReference type="NCBI Taxonomy" id="64517"/>
    <lineage>
        <taxon>Eukaryota</taxon>
        <taxon>Fungi</taxon>
        <taxon>Fungi incertae sedis</taxon>
        <taxon>Chytridiomycota</taxon>
        <taxon>Chytridiomycota incertae sedis</taxon>
        <taxon>Chytridiomycetes</taxon>
        <taxon>Rhizophlyctidales</taxon>
        <taxon>Rhizophlyctidaceae</taxon>
        <taxon>Rhizophlyctis</taxon>
    </lineage>
</organism>
<feature type="domain" description="MATH" evidence="4">
    <location>
        <begin position="196"/>
        <end position="344"/>
    </location>
</feature>
<feature type="region of interest" description="Disordered" evidence="3">
    <location>
        <begin position="74"/>
        <end position="93"/>
    </location>
</feature>
<keyword evidence="1 2" id="KW-0175">Coiled coil</keyword>
<comment type="caution">
    <text evidence="5">The sequence shown here is derived from an EMBL/GenBank/DDBJ whole genome shotgun (WGS) entry which is preliminary data.</text>
</comment>